<feature type="transmembrane region" description="Helical" evidence="9">
    <location>
        <begin position="401"/>
        <end position="423"/>
    </location>
</feature>
<keyword evidence="12" id="KW-1185">Reference proteome</keyword>
<gene>
    <name evidence="11" type="ORF">HH308_08650</name>
</gene>
<evidence type="ECO:0000256" key="7">
    <source>
        <dbReference type="ARBA" id="ARBA00023315"/>
    </source>
</evidence>
<sequence length="678" mass="72812">MAAESEAVTERLVFGTAATEPVTKPMGLVGTALKTDSPPTAEAPSETKVESQPEPVRGPGGIRRVLALDGLRGIAVISVVVYHCFGNVMRGGYLGVDIFFVLSGFLITSLLVREFGATGTTSLSGFWRRRARRILPAAITVLLVGTAAAGLIGGDVAVQLVPQFLSSLFFVNNWEQIAESHSYFADTTPQIFMHYWSLAIEEQFYVVWPLVFFGVMWLLRKQKLRVRLWGAAALAVGLGAASATAMALLYDSATDPSRIYFGTDTHAFGLLAGAALALLVTSATADVEHSWPGAPRGRRVEIASWTIATLAFVTLVVALFALPDTAALTYLGGLVGASLLTAVVIFSALGGTGPIVWVLRLDALRWFGARSFSLYLWHWPIMVFARNLLGGDGPDDLRWPGWLVGAIAVIVALALSELSYRYIETPFRRRGLRGVIAWLAGASKAIVPGAIVALLLVVTMLAGSALGRSPEKSELEQSLDRLAQLQQQANAAAAALPPPKPAAPTRTLPEGYEITGIGDSVMLASSQALLFRFPRMYIDAEVSRHYTGGETVINNLAARGTLRKYVVLGFGTNGQAFDGQLDRILKEIGPGHEIVLLVPYGPVDGIPQAARQVLRYAPRHPNVYLAPWCQEAATHQQYLRGDGVHPQGKGTYLYADAVADGLRQAVTGKRDTNITCPI</sequence>
<dbReference type="GO" id="GO:0016747">
    <property type="term" value="F:acyltransferase activity, transferring groups other than amino-acyl groups"/>
    <property type="evidence" value="ECO:0007669"/>
    <property type="project" value="InterPro"/>
</dbReference>
<name>A0A848KQK8_9ACTN</name>
<dbReference type="AlphaFoldDB" id="A0A848KQK8"/>
<keyword evidence="5 9" id="KW-1133">Transmembrane helix</keyword>
<organism evidence="11 12">
    <name type="scientific">Gordonia asplenii</name>
    <dbReference type="NCBI Taxonomy" id="2725283"/>
    <lineage>
        <taxon>Bacteria</taxon>
        <taxon>Bacillati</taxon>
        <taxon>Actinomycetota</taxon>
        <taxon>Actinomycetes</taxon>
        <taxon>Mycobacteriales</taxon>
        <taxon>Gordoniaceae</taxon>
        <taxon>Gordonia</taxon>
    </lineage>
</organism>
<dbReference type="InterPro" id="IPR002656">
    <property type="entry name" value="Acyl_transf_3_dom"/>
</dbReference>
<dbReference type="PANTHER" id="PTHR23028:SF53">
    <property type="entry name" value="ACYL_TRANSF_3 DOMAIN-CONTAINING PROTEIN"/>
    <property type="match status" value="1"/>
</dbReference>
<comment type="caution">
    <text evidence="11">The sequence shown here is derived from an EMBL/GenBank/DDBJ whole genome shotgun (WGS) entry which is preliminary data.</text>
</comment>
<evidence type="ECO:0000256" key="2">
    <source>
        <dbReference type="ARBA" id="ARBA00022475"/>
    </source>
</evidence>
<dbReference type="InterPro" id="IPR036514">
    <property type="entry name" value="SGNH_hydro_sf"/>
</dbReference>
<evidence type="ECO:0000256" key="6">
    <source>
        <dbReference type="ARBA" id="ARBA00023136"/>
    </source>
</evidence>
<feature type="domain" description="Acyltransferase 3" evidence="10">
    <location>
        <begin position="66"/>
        <end position="416"/>
    </location>
</feature>
<evidence type="ECO:0000256" key="4">
    <source>
        <dbReference type="ARBA" id="ARBA00022692"/>
    </source>
</evidence>
<feature type="transmembrane region" description="Helical" evidence="9">
    <location>
        <begin position="91"/>
        <end position="112"/>
    </location>
</feature>
<dbReference type="EMBL" id="JABBNB010000007">
    <property type="protein sequence ID" value="NMO01284.1"/>
    <property type="molecule type" value="Genomic_DNA"/>
</dbReference>
<keyword evidence="4 9" id="KW-0812">Transmembrane</keyword>
<feature type="transmembrane region" description="Helical" evidence="9">
    <location>
        <begin position="302"/>
        <end position="322"/>
    </location>
</feature>
<keyword evidence="3 11" id="KW-0808">Transferase</keyword>
<dbReference type="Gene3D" id="3.40.50.1110">
    <property type="entry name" value="SGNH hydrolase"/>
    <property type="match status" value="1"/>
</dbReference>
<reference evidence="11 12" key="1">
    <citation type="submission" date="2020-04" db="EMBL/GenBank/DDBJ databases">
        <title>Gordonia sp. nov. TBRC 11910.</title>
        <authorList>
            <person name="Suriyachadkun C."/>
        </authorList>
    </citation>
    <scope>NUCLEOTIDE SEQUENCE [LARGE SCALE GENOMIC DNA]</scope>
    <source>
        <strain evidence="11 12">TBRC 11910</strain>
    </source>
</reference>
<dbReference type="SUPFAM" id="SSF52266">
    <property type="entry name" value="SGNH hydrolase"/>
    <property type="match status" value="1"/>
</dbReference>
<dbReference type="Proteomes" id="UP000550729">
    <property type="component" value="Unassembled WGS sequence"/>
</dbReference>
<dbReference type="PANTHER" id="PTHR23028">
    <property type="entry name" value="ACETYLTRANSFERASE"/>
    <property type="match status" value="1"/>
</dbReference>
<dbReference type="GO" id="GO:0009103">
    <property type="term" value="P:lipopolysaccharide biosynthetic process"/>
    <property type="evidence" value="ECO:0007669"/>
    <property type="project" value="TreeGrafter"/>
</dbReference>
<feature type="transmembrane region" description="Helical" evidence="9">
    <location>
        <begin position="371"/>
        <end position="389"/>
    </location>
</feature>
<feature type="transmembrane region" description="Helical" evidence="9">
    <location>
        <begin position="133"/>
        <end position="152"/>
    </location>
</feature>
<keyword evidence="2" id="KW-1003">Cell membrane</keyword>
<dbReference type="CDD" id="cd01840">
    <property type="entry name" value="SGNH_hydrolase_yrhL_like"/>
    <property type="match status" value="1"/>
</dbReference>
<keyword evidence="6 9" id="KW-0472">Membrane</keyword>
<evidence type="ECO:0000259" key="10">
    <source>
        <dbReference type="Pfam" id="PF01757"/>
    </source>
</evidence>
<comment type="subcellular location">
    <subcellularLocation>
        <location evidence="1">Cell membrane</location>
        <topology evidence="1">Multi-pass membrane protein</topology>
    </subcellularLocation>
</comment>
<feature type="transmembrane region" description="Helical" evidence="9">
    <location>
        <begin position="435"/>
        <end position="462"/>
    </location>
</feature>
<feature type="transmembrane region" description="Helical" evidence="9">
    <location>
        <begin position="226"/>
        <end position="247"/>
    </location>
</feature>
<evidence type="ECO:0000256" key="9">
    <source>
        <dbReference type="SAM" id="Phobius"/>
    </source>
</evidence>
<evidence type="ECO:0000256" key="3">
    <source>
        <dbReference type="ARBA" id="ARBA00022679"/>
    </source>
</evidence>
<dbReference type="GO" id="GO:0005886">
    <property type="term" value="C:plasma membrane"/>
    <property type="evidence" value="ECO:0007669"/>
    <property type="project" value="UniProtKB-SubCell"/>
</dbReference>
<dbReference type="InterPro" id="IPR050879">
    <property type="entry name" value="Acyltransferase_3"/>
</dbReference>
<evidence type="ECO:0000256" key="1">
    <source>
        <dbReference type="ARBA" id="ARBA00004651"/>
    </source>
</evidence>
<feature type="transmembrane region" description="Helical" evidence="9">
    <location>
        <begin position="203"/>
        <end position="219"/>
    </location>
</feature>
<evidence type="ECO:0000256" key="8">
    <source>
        <dbReference type="SAM" id="MobiDB-lite"/>
    </source>
</evidence>
<evidence type="ECO:0000313" key="11">
    <source>
        <dbReference type="EMBL" id="NMO01284.1"/>
    </source>
</evidence>
<dbReference type="Pfam" id="PF01757">
    <property type="entry name" value="Acyl_transf_3"/>
    <property type="match status" value="1"/>
</dbReference>
<keyword evidence="7" id="KW-0012">Acyltransferase</keyword>
<proteinExistence type="predicted"/>
<evidence type="ECO:0000256" key="5">
    <source>
        <dbReference type="ARBA" id="ARBA00022989"/>
    </source>
</evidence>
<accession>A0A848KQK8</accession>
<feature type="region of interest" description="Disordered" evidence="8">
    <location>
        <begin position="29"/>
        <end position="57"/>
    </location>
</feature>
<feature type="transmembrane region" description="Helical" evidence="9">
    <location>
        <begin position="259"/>
        <end position="281"/>
    </location>
</feature>
<evidence type="ECO:0000313" key="12">
    <source>
        <dbReference type="Proteomes" id="UP000550729"/>
    </source>
</evidence>
<protein>
    <submittedName>
        <fullName evidence="11">Acetyltransferase</fullName>
    </submittedName>
</protein>
<feature type="transmembrane region" description="Helical" evidence="9">
    <location>
        <begin position="334"/>
        <end position="359"/>
    </location>
</feature>